<evidence type="ECO:0000256" key="17">
    <source>
        <dbReference type="SAM" id="Phobius"/>
    </source>
</evidence>
<dbReference type="PANTHER" id="PTHR13773">
    <property type="entry name" value="PHOSPHATIDATE CYTIDYLYLTRANSFERASE"/>
    <property type="match status" value="1"/>
</dbReference>
<keyword evidence="10 16" id="KW-0548">Nucleotidyltransferase</keyword>
<keyword evidence="7" id="KW-0444">Lipid biosynthesis</keyword>
<dbReference type="Proteomes" id="UP000612746">
    <property type="component" value="Unassembled WGS sequence"/>
</dbReference>
<protein>
    <recommendedName>
        <fullName evidence="6 16">Phosphatidate cytidylyltransferase</fullName>
        <ecNumber evidence="6 16">2.7.7.41</ecNumber>
    </recommendedName>
</protein>
<comment type="subcellular location">
    <subcellularLocation>
        <location evidence="2">Membrane</location>
        <topology evidence="2">Multi-pass membrane protein</topology>
    </subcellularLocation>
</comment>
<keyword evidence="13 17" id="KW-0472">Membrane</keyword>
<evidence type="ECO:0000256" key="11">
    <source>
        <dbReference type="ARBA" id="ARBA00022989"/>
    </source>
</evidence>
<comment type="similarity">
    <text evidence="5 16">Belongs to the CDS family.</text>
</comment>
<dbReference type="GO" id="GO:0005789">
    <property type="term" value="C:endoplasmic reticulum membrane"/>
    <property type="evidence" value="ECO:0007669"/>
    <property type="project" value="TreeGrafter"/>
</dbReference>
<comment type="pathway">
    <text evidence="3 16">Phospholipid metabolism; CDP-diacylglycerol biosynthesis; CDP-diacylglycerol from sn-glycerol 3-phosphate: step 3/3.</text>
</comment>
<evidence type="ECO:0000313" key="19">
    <source>
        <dbReference type="Proteomes" id="UP000612746"/>
    </source>
</evidence>
<evidence type="ECO:0000256" key="7">
    <source>
        <dbReference type="ARBA" id="ARBA00022516"/>
    </source>
</evidence>
<dbReference type="PROSITE" id="PS01315">
    <property type="entry name" value="CDS"/>
    <property type="match status" value="1"/>
</dbReference>
<evidence type="ECO:0000256" key="6">
    <source>
        <dbReference type="ARBA" id="ARBA00012487"/>
    </source>
</evidence>
<evidence type="ECO:0000256" key="5">
    <source>
        <dbReference type="ARBA" id="ARBA00010185"/>
    </source>
</evidence>
<evidence type="ECO:0000256" key="2">
    <source>
        <dbReference type="ARBA" id="ARBA00004141"/>
    </source>
</evidence>
<evidence type="ECO:0000256" key="14">
    <source>
        <dbReference type="ARBA" id="ARBA00023209"/>
    </source>
</evidence>
<dbReference type="UniPathway" id="UPA00557">
    <property type="reaction ID" value="UER00614"/>
</dbReference>
<dbReference type="AlphaFoldDB" id="A0A8H7QBB5"/>
<keyword evidence="14" id="KW-0594">Phospholipid biosynthesis</keyword>
<keyword evidence="9 16" id="KW-0812">Transmembrane</keyword>
<gene>
    <name evidence="18" type="ORF">INT44_001302</name>
</gene>
<keyword evidence="15" id="KW-1208">Phospholipid metabolism</keyword>
<comment type="catalytic activity">
    <reaction evidence="1 16">
        <text>a 1,2-diacyl-sn-glycero-3-phosphate + CTP + H(+) = a CDP-1,2-diacyl-sn-glycerol + diphosphate</text>
        <dbReference type="Rhea" id="RHEA:16229"/>
        <dbReference type="ChEBI" id="CHEBI:15378"/>
        <dbReference type="ChEBI" id="CHEBI:33019"/>
        <dbReference type="ChEBI" id="CHEBI:37563"/>
        <dbReference type="ChEBI" id="CHEBI:58332"/>
        <dbReference type="ChEBI" id="CHEBI:58608"/>
        <dbReference type="EC" id="2.7.7.41"/>
    </reaction>
</comment>
<dbReference type="InterPro" id="IPR000374">
    <property type="entry name" value="PC_trans"/>
</dbReference>
<keyword evidence="12" id="KW-0443">Lipid metabolism</keyword>
<comment type="caution">
    <text evidence="18">The sequence shown here is derived from an EMBL/GenBank/DDBJ whole genome shotgun (WGS) entry which is preliminary data.</text>
</comment>
<reference evidence="18" key="1">
    <citation type="submission" date="2020-12" db="EMBL/GenBank/DDBJ databases">
        <title>Metabolic potential, ecology and presence of endohyphal bacteria is reflected in genomic diversity of Mucoromycotina.</title>
        <authorList>
            <person name="Muszewska A."/>
            <person name="Okrasinska A."/>
            <person name="Steczkiewicz K."/>
            <person name="Drgas O."/>
            <person name="Orlowska M."/>
            <person name="Perlinska-Lenart U."/>
            <person name="Aleksandrzak-Piekarczyk T."/>
            <person name="Szatraj K."/>
            <person name="Zielenkiewicz U."/>
            <person name="Pilsyk S."/>
            <person name="Malc E."/>
            <person name="Mieczkowski P."/>
            <person name="Kruszewska J.S."/>
            <person name="Biernat P."/>
            <person name="Pawlowska J."/>
        </authorList>
    </citation>
    <scope>NUCLEOTIDE SEQUENCE</scope>
    <source>
        <strain evidence="18">WA0000051536</strain>
    </source>
</reference>
<dbReference type="GO" id="GO:0004605">
    <property type="term" value="F:phosphatidate cytidylyltransferase activity"/>
    <property type="evidence" value="ECO:0007669"/>
    <property type="project" value="UniProtKB-EC"/>
</dbReference>
<proteinExistence type="inferred from homology"/>
<dbReference type="PANTHER" id="PTHR13773:SF8">
    <property type="entry name" value="PHOSPHATIDATE CYTIDYLYLTRANSFERASE, PHOTORECEPTOR-SPECIFIC"/>
    <property type="match status" value="1"/>
</dbReference>
<evidence type="ECO:0000313" key="18">
    <source>
        <dbReference type="EMBL" id="KAG2188548.1"/>
    </source>
</evidence>
<evidence type="ECO:0000256" key="15">
    <source>
        <dbReference type="ARBA" id="ARBA00023264"/>
    </source>
</evidence>
<keyword evidence="8 16" id="KW-0808">Transferase</keyword>
<accession>A0A8H7QBB5</accession>
<evidence type="ECO:0000256" key="12">
    <source>
        <dbReference type="ARBA" id="ARBA00023098"/>
    </source>
</evidence>
<dbReference type="EC" id="2.7.7.41" evidence="6 16"/>
<evidence type="ECO:0000256" key="16">
    <source>
        <dbReference type="RuleBase" id="RU003938"/>
    </source>
</evidence>
<keyword evidence="11 17" id="KW-1133">Transmembrane helix</keyword>
<evidence type="ECO:0000256" key="8">
    <source>
        <dbReference type="ARBA" id="ARBA00022679"/>
    </source>
</evidence>
<evidence type="ECO:0000256" key="4">
    <source>
        <dbReference type="ARBA" id="ARBA00005189"/>
    </source>
</evidence>
<comment type="pathway">
    <text evidence="4">Lipid metabolism.</text>
</comment>
<dbReference type="InterPro" id="IPR016720">
    <property type="entry name" value="PC_Trfase_euk"/>
</dbReference>
<evidence type="ECO:0000256" key="9">
    <source>
        <dbReference type="ARBA" id="ARBA00022692"/>
    </source>
</evidence>
<dbReference type="OrthoDB" id="10260889at2759"/>
<dbReference type="EMBL" id="JAEPRA010000002">
    <property type="protein sequence ID" value="KAG2188548.1"/>
    <property type="molecule type" value="Genomic_DNA"/>
</dbReference>
<evidence type="ECO:0000256" key="1">
    <source>
        <dbReference type="ARBA" id="ARBA00001698"/>
    </source>
</evidence>
<sequence>MLNVNVSFTVVYHDFQIHALVFGIFASFVAPFGGLLASAVKRVSQVKDFGNTLGEHGGVSDRTDCHLLMGVFTRLYYMAIISNCAK</sequence>
<organism evidence="18 19">
    <name type="scientific">Umbelopsis vinacea</name>
    <dbReference type="NCBI Taxonomy" id="44442"/>
    <lineage>
        <taxon>Eukaryota</taxon>
        <taxon>Fungi</taxon>
        <taxon>Fungi incertae sedis</taxon>
        <taxon>Mucoromycota</taxon>
        <taxon>Mucoromycotina</taxon>
        <taxon>Umbelopsidomycetes</taxon>
        <taxon>Umbelopsidales</taxon>
        <taxon>Umbelopsidaceae</taxon>
        <taxon>Umbelopsis</taxon>
    </lineage>
</organism>
<dbReference type="Pfam" id="PF01148">
    <property type="entry name" value="CTP_transf_1"/>
    <property type="match status" value="1"/>
</dbReference>
<evidence type="ECO:0000256" key="3">
    <source>
        <dbReference type="ARBA" id="ARBA00005119"/>
    </source>
</evidence>
<feature type="transmembrane region" description="Helical" evidence="17">
    <location>
        <begin position="15"/>
        <end position="37"/>
    </location>
</feature>
<evidence type="ECO:0000256" key="13">
    <source>
        <dbReference type="ARBA" id="ARBA00023136"/>
    </source>
</evidence>
<evidence type="ECO:0000256" key="10">
    <source>
        <dbReference type="ARBA" id="ARBA00022695"/>
    </source>
</evidence>
<keyword evidence="19" id="KW-1185">Reference proteome</keyword>
<dbReference type="GO" id="GO:0016024">
    <property type="term" value="P:CDP-diacylglycerol biosynthetic process"/>
    <property type="evidence" value="ECO:0007669"/>
    <property type="project" value="UniProtKB-UniPathway"/>
</dbReference>
<name>A0A8H7QBB5_9FUNG</name>